<keyword evidence="3" id="KW-1185">Reference proteome</keyword>
<name>A0A4Y2EU80_ARAVE</name>
<dbReference type="AlphaFoldDB" id="A0A4Y2EU80"/>
<proteinExistence type="predicted"/>
<evidence type="ECO:0000313" key="3">
    <source>
        <dbReference type="Proteomes" id="UP000499080"/>
    </source>
</evidence>
<dbReference type="EMBL" id="BGPR01000684">
    <property type="protein sequence ID" value="GBM31455.1"/>
    <property type="molecule type" value="Genomic_DNA"/>
</dbReference>
<dbReference type="InterPro" id="IPR032135">
    <property type="entry name" value="DUF4817"/>
</dbReference>
<evidence type="ECO:0000259" key="1">
    <source>
        <dbReference type="Pfam" id="PF16087"/>
    </source>
</evidence>
<evidence type="ECO:0000313" key="2">
    <source>
        <dbReference type="EMBL" id="GBM31455.1"/>
    </source>
</evidence>
<accession>A0A4Y2EU80</accession>
<dbReference type="Proteomes" id="UP000499080">
    <property type="component" value="Unassembled WGS sequence"/>
</dbReference>
<protein>
    <recommendedName>
        <fullName evidence="1">DUF4817 domain-containing protein</fullName>
    </recommendedName>
</protein>
<feature type="domain" description="DUF4817" evidence="1">
    <location>
        <begin position="5"/>
        <end position="59"/>
    </location>
</feature>
<dbReference type="OrthoDB" id="8001106at2759"/>
<dbReference type="PANTHER" id="PTHR47326:SF1">
    <property type="entry name" value="HTH PSQ-TYPE DOMAIN-CONTAINING PROTEIN"/>
    <property type="match status" value="1"/>
</dbReference>
<dbReference type="PANTHER" id="PTHR47326">
    <property type="entry name" value="TRANSPOSABLE ELEMENT TC3 TRANSPOSASE-LIKE PROTEIN"/>
    <property type="match status" value="1"/>
</dbReference>
<gene>
    <name evidence="2" type="ORF">AVEN_39249_1</name>
</gene>
<reference evidence="2 3" key="1">
    <citation type="journal article" date="2019" name="Sci. Rep.">
        <title>Orb-weaving spider Araneus ventricosus genome elucidates the spidroin gene catalogue.</title>
        <authorList>
            <person name="Kono N."/>
            <person name="Nakamura H."/>
            <person name="Ohtoshi R."/>
            <person name="Moran D.A.P."/>
            <person name="Shinohara A."/>
            <person name="Yoshida Y."/>
            <person name="Fujiwara M."/>
            <person name="Mori M."/>
            <person name="Tomita M."/>
            <person name="Arakawa K."/>
        </authorList>
    </citation>
    <scope>NUCLEOTIDE SEQUENCE [LARGE SCALE GENOMIC DNA]</scope>
</reference>
<comment type="caution">
    <text evidence="2">The sequence shown here is derived from an EMBL/GenBank/DDBJ whole genome shotgun (WGS) entry which is preliminary data.</text>
</comment>
<dbReference type="Pfam" id="PF16087">
    <property type="entry name" value="DUF4817"/>
    <property type="match status" value="1"/>
</dbReference>
<organism evidence="2 3">
    <name type="scientific">Araneus ventricosus</name>
    <name type="common">Orbweaver spider</name>
    <name type="synonym">Epeira ventricosa</name>
    <dbReference type="NCBI Taxonomy" id="182803"/>
    <lineage>
        <taxon>Eukaryota</taxon>
        <taxon>Metazoa</taxon>
        <taxon>Ecdysozoa</taxon>
        <taxon>Arthropoda</taxon>
        <taxon>Chelicerata</taxon>
        <taxon>Arachnida</taxon>
        <taxon>Araneae</taxon>
        <taxon>Araneomorphae</taxon>
        <taxon>Entelegynae</taxon>
        <taxon>Araneoidea</taxon>
        <taxon>Araneidae</taxon>
        <taxon>Araneus</taxon>
    </lineage>
</organism>
<sequence>MPRYSVSESIFIVRTYYSNNNSPIVTQIKFATEFKLTTTGPSVSTINRLIQKFERTGSVCDDMFGNVGRALSVKTPEKIERTRQVSERSPRTSISKAAQQEGIKLESVRQIVLADLQLFPYKIQIHQRSVEQRLEFANTIVEMIDNDQFGVNMLWCSDEAHFHLDGYANRQN</sequence>